<name>A0AAV2WJM8_MYCNE</name>
<evidence type="ECO:0000259" key="1">
    <source>
        <dbReference type="Pfam" id="PF01636"/>
    </source>
</evidence>
<dbReference type="InterPro" id="IPR011009">
    <property type="entry name" value="Kinase-like_dom_sf"/>
</dbReference>
<gene>
    <name evidence="2" type="ORF">BN1047_02358</name>
</gene>
<sequence length="286" mass="32162">MIHVHSWHGGRLSRRQAELVEYWLSQPRVIADMSWDEHATVVLDVQSPQGRLVIKAAGPADHHIDREITAYRTATGALSRSGHAPRLRYRDSAEKLIVIDHLPGELVQGSAAESAAGTYHRAGRLLRALHDVGHLVDPDWERAEVAKSLAWLNKPHRISARTESVLRTILGEYRCRPVTVVPTHGDWQPRNWLIDSGVVRVIDFGRFAWRPAATDFCRLAAQQWRADPALQTAFVDGYGNDPREPDSWRMLALHQAIGTAVWAHQVGDGDFERQGHRMIDDALSAF</sequence>
<dbReference type="AlphaFoldDB" id="A0AAV2WJM8"/>
<reference evidence="2" key="1">
    <citation type="submission" date="2014-05" db="EMBL/GenBank/DDBJ databases">
        <authorList>
            <person name="Urmite Genomes"/>
        </authorList>
    </citation>
    <scope>NUCLEOTIDE SEQUENCE</scope>
    <source>
        <strain evidence="2">DSM 44074</strain>
    </source>
</reference>
<evidence type="ECO:0000313" key="3">
    <source>
        <dbReference type="Proteomes" id="UP000028864"/>
    </source>
</evidence>
<dbReference type="Gene3D" id="3.90.1200.10">
    <property type="match status" value="1"/>
</dbReference>
<evidence type="ECO:0000313" key="2">
    <source>
        <dbReference type="EMBL" id="CDQ44479.1"/>
    </source>
</evidence>
<proteinExistence type="predicted"/>
<protein>
    <submittedName>
        <fullName evidence="2">Aminoglycoside phosphotransferase</fullName>
    </submittedName>
</protein>
<dbReference type="Proteomes" id="UP000028864">
    <property type="component" value="Unassembled WGS sequence"/>
</dbReference>
<accession>A0AAV2WJM8</accession>
<feature type="domain" description="Aminoglycoside phosphotransferase" evidence="1">
    <location>
        <begin position="44"/>
        <end position="245"/>
    </location>
</feature>
<dbReference type="EMBL" id="LK021338">
    <property type="protein sequence ID" value="CDQ44479.1"/>
    <property type="molecule type" value="Genomic_DNA"/>
</dbReference>
<dbReference type="Pfam" id="PF01636">
    <property type="entry name" value="APH"/>
    <property type="match status" value="1"/>
</dbReference>
<organism evidence="2 3">
    <name type="scientific">Mycolicibacterium neoaurum</name>
    <name type="common">Mycobacterium neoaurum</name>
    <dbReference type="NCBI Taxonomy" id="1795"/>
    <lineage>
        <taxon>Bacteria</taxon>
        <taxon>Bacillati</taxon>
        <taxon>Actinomycetota</taxon>
        <taxon>Actinomycetes</taxon>
        <taxon>Mycobacteriales</taxon>
        <taxon>Mycobacteriaceae</taxon>
        <taxon>Mycolicibacterium</taxon>
    </lineage>
</organism>
<reference evidence="2" key="2">
    <citation type="submission" date="2015-09" db="EMBL/GenBank/DDBJ databases">
        <title>Draft genome sequence of Mycobacterium neoaurum DSM 44074.</title>
        <authorList>
            <person name="Croce O."/>
            <person name="Robert C."/>
            <person name="Raoult D."/>
            <person name="Drancourt M."/>
        </authorList>
    </citation>
    <scope>NUCLEOTIDE SEQUENCE</scope>
    <source>
        <strain evidence="2">DSM 44074</strain>
    </source>
</reference>
<dbReference type="SUPFAM" id="SSF56112">
    <property type="entry name" value="Protein kinase-like (PK-like)"/>
    <property type="match status" value="1"/>
</dbReference>
<dbReference type="InterPro" id="IPR002575">
    <property type="entry name" value="Aminoglycoside_PTrfase"/>
</dbReference>